<organism evidence="2">
    <name type="scientific">Dulem virus 40</name>
    <dbReference type="NCBI Taxonomy" id="3145758"/>
    <lineage>
        <taxon>Viruses</taxon>
        <taxon>Duplodnaviria</taxon>
        <taxon>Heunggongvirae</taxon>
        <taxon>Uroviricota</taxon>
        <taxon>Caudoviricetes</taxon>
    </lineage>
</organism>
<reference evidence="2" key="1">
    <citation type="submission" date="2024-03" db="EMBL/GenBank/DDBJ databases">
        <title>Diverse circular DNA viruses in blood, oral, and fecal samples of captive lemurs.</title>
        <authorList>
            <person name="Paietta E.N."/>
            <person name="Kraberger S."/>
            <person name="Lund M.C."/>
            <person name="Custer J.M."/>
            <person name="Vargas K.M."/>
            <person name="Ehmke E.E."/>
            <person name="Yoder A.D."/>
            <person name="Varsani A."/>
        </authorList>
    </citation>
    <scope>NUCLEOTIDE SEQUENCE</scope>
    <source>
        <strain evidence="2">Duke_21_1</strain>
    </source>
</reference>
<dbReference type="Gene3D" id="3.90.320.10">
    <property type="match status" value="1"/>
</dbReference>
<sequence>MTDPVIHGLSNEAYHHKAPYSEYLSSSQLKLYLKSPKAAKFALDNPEEEKSDALRFGSLFHDLMAVCAERYDRLNATAIAEWESTIAVFDPPKNDKTGQPYGNTTKAYSAAYEAFLQANEGKLIASQTEIDTIKAMAQSLMFDSGATSEQVRKALRYGKPEVSHFAKYEGCKFKFRPDLTTRYKRRGRQCADLYDWKSVATDDLSEESINRIILKYGYHISASHYQFFYHEQTGIWPGFVLVLVSKVAPHDCVMVDMCNYGYRYYSDIDMVVPGPGALEFKKLLDLHIKCTKENHWPGAEQAIPDNNGVRILEIQPPRYYSNKFIEEI</sequence>
<name>A0AAU8AW76_9CAUD</name>
<dbReference type="Pfam" id="PF12684">
    <property type="entry name" value="DUF3799"/>
    <property type="match status" value="1"/>
</dbReference>
<dbReference type="EMBL" id="PP511379">
    <property type="protein sequence ID" value="XCD03600.1"/>
    <property type="molecule type" value="Genomic_DNA"/>
</dbReference>
<evidence type="ECO:0000259" key="1">
    <source>
        <dbReference type="Pfam" id="PF12684"/>
    </source>
</evidence>
<evidence type="ECO:0000313" key="2">
    <source>
        <dbReference type="EMBL" id="XCD03600.1"/>
    </source>
</evidence>
<proteinExistence type="predicted"/>
<dbReference type="InterPro" id="IPR011604">
    <property type="entry name" value="PDDEXK-like_dom_sf"/>
</dbReference>
<protein>
    <submittedName>
        <fullName evidence="2">Exodeoxyribonuclease 8</fullName>
    </submittedName>
</protein>
<accession>A0AAU8AW76</accession>
<dbReference type="InterPro" id="IPR024432">
    <property type="entry name" value="Put_RecE_PDDEXK-like_dom"/>
</dbReference>
<feature type="domain" description="Putative exodeoxyribonuclease 8 PDDEXK-like" evidence="1">
    <location>
        <begin position="25"/>
        <end position="297"/>
    </location>
</feature>